<evidence type="ECO:0000256" key="7">
    <source>
        <dbReference type="ARBA" id="ARBA00022692"/>
    </source>
</evidence>
<gene>
    <name evidence="13" type="ORF">AFUS01_LOCUS45892</name>
</gene>
<organism evidence="13 14">
    <name type="scientific">Allacma fusca</name>
    <dbReference type="NCBI Taxonomy" id="39272"/>
    <lineage>
        <taxon>Eukaryota</taxon>
        <taxon>Metazoa</taxon>
        <taxon>Ecdysozoa</taxon>
        <taxon>Arthropoda</taxon>
        <taxon>Hexapoda</taxon>
        <taxon>Collembola</taxon>
        <taxon>Symphypleona</taxon>
        <taxon>Sminthuridae</taxon>
        <taxon>Allacma</taxon>
    </lineage>
</organism>
<dbReference type="OrthoDB" id="409725at2759"/>
<keyword evidence="10" id="KW-0333">Golgi apparatus</keyword>
<evidence type="ECO:0000256" key="12">
    <source>
        <dbReference type="RuleBase" id="RU910715"/>
    </source>
</evidence>
<evidence type="ECO:0000256" key="10">
    <source>
        <dbReference type="ARBA" id="ARBA00023034"/>
    </source>
</evidence>
<comment type="caution">
    <text evidence="13">The sequence shown here is derived from an EMBL/GenBank/DDBJ whole genome shotgun (WGS) entry which is preliminary data.</text>
</comment>
<feature type="transmembrane region" description="Helical" evidence="12">
    <location>
        <begin position="185"/>
        <end position="203"/>
    </location>
</feature>
<sequence>MSFKDCLIISATTTTICQFLSGSFTALKVKRMGSPGDLSPVPFLSAVVGCCLWLFYGTAIEDNTIIYTNIVGVTLNFLYVAVFLLYSSKRTGLVRQSFCAFAFLAFVVYYIESLPEPADQKNNLGLLCVVVSLLCCASPLIALKIVIQTKSTETLPFPLILSMFLVCFQWWLYGVLIEDFYMQTTNVLGTFIALAQLSLFIIYRSSVTKGLSSPPLYTSLRSPS</sequence>
<keyword evidence="4 12" id="KW-0813">Transport</keyword>
<feature type="transmembrane region" description="Helical" evidence="12">
    <location>
        <begin position="93"/>
        <end position="111"/>
    </location>
</feature>
<evidence type="ECO:0000256" key="5">
    <source>
        <dbReference type="ARBA" id="ARBA00022475"/>
    </source>
</evidence>
<feature type="transmembrane region" description="Helical" evidence="12">
    <location>
        <begin position="155"/>
        <end position="173"/>
    </location>
</feature>
<dbReference type="AlphaFoldDB" id="A0A8J2Q6H7"/>
<dbReference type="FunFam" id="1.20.1280.290:FF:000004">
    <property type="entry name" value="Sugar transporter SWEET"/>
    <property type="match status" value="1"/>
</dbReference>
<keyword evidence="14" id="KW-1185">Reference proteome</keyword>
<keyword evidence="6 12" id="KW-0762">Sugar transport</keyword>
<evidence type="ECO:0000256" key="4">
    <source>
        <dbReference type="ARBA" id="ARBA00022448"/>
    </source>
</evidence>
<reference evidence="13" key="1">
    <citation type="submission" date="2021-06" db="EMBL/GenBank/DDBJ databases">
        <authorList>
            <person name="Hodson N. C."/>
            <person name="Mongue J. A."/>
            <person name="Jaron S. K."/>
        </authorList>
    </citation>
    <scope>NUCLEOTIDE SEQUENCE</scope>
</reference>
<accession>A0A8J2Q6H7</accession>
<comment type="subcellular location">
    <subcellularLocation>
        <location evidence="1">Cell membrane</location>
        <topology evidence="1">Multi-pass membrane protein</topology>
    </subcellularLocation>
    <subcellularLocation>
        <location evidence="2">Golgi apparatus membrane</location>
        <topology evidence="2">Multi-pass membrane protein</topology>
    </subcellularLocation>
</comment>
<comment type="caution">
    <text evidence="12">Lacks conserved residue(s) required for the propagation of feature annotation.</text>
</comment>
<evidence type="ECO:0000313" key="13">
    <source>
        <dbReference type="EMBL" id="CAG7836671.1"/>
    </source>
</evidence>
<keyword evidence="7 12" id="KW-0812">Transmembrane</keyword>
<evidence type="ECO:0000256" key="11">
    <source>
        <dbReference type="ARBA" id="ARBA00023136"/>
    </source>
</evidence>
<evidence type="ECO:0000256" key="8">
    <source>
        <dbReference type="ARBA" id="ARBA00022737"/>
    </source>
</evidence>
<evidence type="ECO:0000256" key="1">
    <source>
        <dbReference type="ARBA" id="ARBA00004651"/>
    </source>
</evidence>
<keyword evidence="11 12" id="KW-0472">Membrane</keyword>
<comment type="function">
    <text evidence="12">Mediates sugar transport across membranes.</text>
</comment>
<dbReference type="InterPro" id="IPR047664">
    <property type="entry name" value="SWEET"/>
</dbReference>
<evidence type="ECO:0000313" key="14">
    <source>
        <dbReference type="Proteomes" id="UP000708208"/>
    </source>
</evidence>
<keyword evidence="5" id="KW-1003">Cell membrane</keyword>
<feature type="transmembrane region" description="Helical" evidence="12">
    <location>
        <begin position="41"/>
        <end position="59"/>
    </location>
</feature>
<keyword evidence="9 12" id="KW-1133">Transmembrane helix</keyword>
<evidence type="ECO:0000256" key="2">
    <source>
        <dbReference type="ARBA" id="ARBA00004653"/>
    </source>
</evidence>
<feature type="transmembrane region" description="Helical" evidence="12">
    <location>
        <begin position="123"/>
        <end position="143"/>
    </location>
</feature>
<feature type="transmembrane region" description="Helical" evidence="12">
    <location>
        <begin position="65"/>
        <end position="86"/>
    </location>
</feature>
<keyword evidence="8" id="KW-0677">Repeat</keyword>
<name>A0A8J2Q6H7_9HEXA</name>
<dbReference type="EMBL" id="CAJVCH010571122">
    <property type="protein sequence ID" value="CAG7836671.1"/>
    <property type="molecule type" value="Genomic_DNA"/>
</dbReference>
<evidence type="ECO:0000256" key="9">
    <source>
        <dbReference type="ARBA" id="ARBA00022989"/>
    </source>
</evidence>
<dbReference type="GO" id="GO:0005886">
    <property type="term" value="C:plasma membrane"/>
    <property type="evidence" value="ECO:0007669"/>
    <property type="project" value="UniProtKB-SubCell"/>
</dbReference>
<dbReference type="Proteomes" id="UP000708208">
    <property type="component" value="Unassembled WGS sequence"/>
</dbReference>
<dbReference type="GO" id="GO:0051119">
    <property type="term" value="F:sugar transmembrane transporter activity"/>
    <property type="evidence" value="ECO:0007669"/>
    <property type="project" value="InterPro"/>
</dbReference>
<protein>
    <recommendedName>
        <fullName evidence="12">Sugar transporter SWEET</fullName>
    </recommendedName>
</protein>
<dbReference type="PANTHER" id="PTHR10791:SF112">
    <property type="entry name" value="SUGAR TRANSPORTER SWEET1"/>
    <property type="match status" value="1"/>
</dbReference>
<dbReference type="GO" id="GO:0000139">
    <property type="term" value="C:Golgi membrane"/>
    <property type="evidence" value="ECO:0007669"/>
    <property type="project" value="UniProtKB-SubCell"/>
</dbReference>
<dbReference type="Pfam" id="PF03083">
    <property type="entry name" value="MtN3_slv"/>
    <property type="match status" value="2"/>
</dbReference>
<evidence type="ECO:0000256" key="3">
    <source>
        <dbReference type="ARBA" id="ARBA00007809"/>
    </source>
</evidence>
<dbReference type="PANTHER" id="PTHR10791">
    <property type="entry name" value="RAG1-ACTIVATING PROTEIN 1"/>
    <property type="match status" value="1"/>
</dbReference>
<evidence type="ECO:0000256" key="6">
    <source>
        <dbReference type="ARBA" id="ARBA00022597"/>
    </source>
</evidence>
<comment type="similarity">
    <text evidence="3 12">Belongs to the SWEET sugar transporter family.</text>
</comment>
<proteinExistence type="inferred from homology"/>
<dbReference type="InterPro" id="IPR004316">
    <property type="entry name" value="SWEET_rpt"/>
</dbReference>